<dbReference type="GO" id="GO:0098552">
    <property type="term" value="C:side of membrane"/>
    <property type="evidence" value="ECO:0007669"/>
    <property type="project" value="UniProtKB-KW"/>
</dbReference>
<evidence type="ECO:0000259" key="9">
    <source>
        <dbReference type="Pfam" id="PF00913"/>
    </source>
</evidence>
<evidence type="ECO:0000313" key="10">
    <source>
        <dbReference type="EMBL" id="APD73635.1"/>
    </source>
</evidence>
<comment type="subcellular location">
    <subcellularLocation>
        <location evidence="1">Cell membrane</location>
        <topology evidence="1">Lipid-anchor</topology>
        <topology evidence="1">GPI-anchor</topology>
    </subcellularLocation>
</comment>
<dbReference type="Pfam" id="PF00913">
    <property type="entry name" value="Trypan_glycop"/>
    <property type="match status" value="1"/>
</dbReference>
<evidence type="ECO:0000256" key="2">
    <source>
        <dbReference type="ARBA" id="ARBA00022475"/>
    </source>
</evidence>
<dbReference type="Gene3D" id="1.10.470.10">
    <property type="entry name" value="Variant Surface Glycoprotein, subunit A, domain 2"/>
    <property type="match status" value="1"/>
</dbReference>
<keyword evidence="8" id="KW-0732">Signal</keyword>
<protein>
    <submittedName>
        <fullName evidence="10">Variant surface glycoprotein 1125.1427</fullName>
    </submittedName>
</protein>
<accession>A0A1J0R768</accession>
<dbReference type="GO" id="GO:0042783">
    <property type="term" value="P:symbiont-mediated evasion of host immune response"/>
    <property type="evidence" value="ECO:0007669"/>
    <property type="project" value="InterPro"/>
</dbReference>
<keyword evidence="3" id="KW-0336">GPI-anchor</keyword>
<evidence type="ECO:0000256" key="7">
    <source>
        <dbReference type="SAM" id="MobiDB-lite"/>
    </source>
</evidence>
<evidence type="ECO:0000256" key="3">
    <source>
        <dbReference type="ARBA" id="ARBA00022622"/>
    </source>
</evidence>
<name>A0A1J0R768_9TRYP</name>
<evidence type="ECO:0000256" key="1">
    <source>
        <dbReference type="ARBA" id="ARBA00004609"/>
    </source>
</evidence>
<reference evidence="10" key="1">
    <citation type="submission" date="2016-08" db="EMBL/GenBank/DDBJ databases">
        <title>VSG repertoire of Trypanosoma brucei EATRO 1125.</title>
        <authorList>
            <person name="Cross G.A."/>
        </authorList>
    </citation>
    <scope>NUCLEOTIDE SEQUENCE</scope>
    <source>
        <strain evidence="10">EATRO 1125</strain>
    </source>
</reference>
<keyword evidence="4" id="KW-0472">Membrane</keyword>
<feature type="chain" id="PRO_5012136400" evidence="8">
    <location>
        <begin position="22"/>
        <end position="354"/>
    </location>
</feature>
<dbReference type="AlphaFoldDB" id="A0A1J0R768"/>
<keyword evidence="5" id="KW-0325">Glycoprotein</keyword>
<organism evidence="10">
    <name type="scientific">Trypanosoma brucei</name>
    <dbReference type="NCBI Taxonomy" id="5691"/>
    <lineage>
        <taxon>Eukaryota</taxon>
        <taxon>Discoba</taxon>
        <taxon>Euglenozoa</taxon>
        <taxon>Kinetoplastea</taxon>
        <taxon>Metakinetoplastina</taxon>
        <taxon>Trypanosomatida</taxon>
        <taxon>Trypanosomatidae</taxon>
        <taxon>Trypanosoma</taxon>
    </lineage>
</organism>
<evidence type="ECO:0000256" key="8">
    <source>
        <dbReference type="SAM" id="SignalP"/>
    </source>
</evidence>
<feature type="signal peptide" evidence="8">
    <location>
        <begin position="1"/>
        <end position="21"/>
    </location>
</feature>
<dbReference type="GO" id="GO:0005886">
    <property type="term" value="C:plasma membrane"/>
    <property type="evidence" value="ECO:0007669"/>
    <property type="project" value="UniProtKB-SubCell"/>
</dbReference>
<keyword evidence="2" id="KW-1003">Cell membrane</keyword>
<dbReference type="VEuPathDB" id="TriTrypDB:Tb427_000684300"/>
<dbReference type="InterPro" id="IPR001812">
    <property type="entry name" value="Trypano_VSG_A_N_dom"/>
</dbReference>
<keyword evidence="6" id="KW-0449">Lipoprotein</keyword>
<dbReference type="Gene3D" id="3.90.150.10">
    <property type="entry name" value="Variant Surface Glycoprotein, subunit A domain 1"/>
    <property type="match status" value="1"/>
</dbReference>
<sequence length="354" mass="37392">MKLLALIALLTLGTQTRYTAGNKKAMKVSAFKALCDLSGELKKEAAIAGEALANLLSQAQKYRDISDDLHILSKQNETAELAAAGAVAFMAASKADEITSHVKEMTSKATHTAAATAYLSGFIDQTTSIFDQAAGTSDRCIAQENGNKNTNYGELAWCLTESKSHPAIPTSITGQPGLAAALNAVAQLNSQDTSSGNNVCMLTSTQNRHTGYGGTTNQQTTVEWAGGIMSFSGAELGASAFPNTAANIGETPLIKAATTAVDNAKTPAECLYAEAVILNKIAETTARQTFTDFDTTEQRLGQSDKTTKHNIKGADLTNLAAKLKGYRDSQVGEAKIQKNEKTTKTRTPDNSTRL</sequence>
<evidence type="ECO:0000256" key="6">
    <source>
        <dbReference type="ARBA" id="ARBA00023288"/>
    </source>
</evidence>
<feature type="compositionally biased region" description="Basic and acidic residues" evidence="7">
    <location>
        <begin position="335"/>
        <end position="347"/>
    </location>
</feature>
<dbReference type="SUPFAM" id="SSF58087">
    <property type="entry name" value="Variant surface glycoprotein (N-terminal domain)"/>
    <property type="match status" value="1"/>
</dbReference>
<evidence type="ECO:0000256" key="4">
    <source>
        <dbReference type="ARBA" id="ARBA00023136"/>
    </source>
</evidence>
<proteinExistence type="predicted"/>
<evidence type="ECO:0000256" key="5">
    <source>
        <dbReference type="ARBA" id="ARBA00023180"/>
    </source>
</evidence>
<dbReference type="EMBL" id="KX699679">
    <property type="protein sequence ID" value="APD73635.1"/>
    <property type="molecule type" value="Genomic_DNA"/>
</dbReference>
<feature type="domain" description="Trypanosome variant surface glycoprotein A-type N-terminal" evidence="9">
    <location>
        <begin position="9"/>
        <end position="306"/>
    </location>
</feature>
<feature type="region of interest" description="Disordered" evidence="7">
    <location>
        <begin position="330"/>
        <end position="354"/>
    </location>
</feature>